<keyword evidence="2" id="KW-1185">Reference proteome</keyword>
<dbReference type="Gene3D" id="3.30.200.20">
    <property type="entry name" value="Phosphorylase Kinase, domain 1"/>
    <property type="match status" value="1"/>
</dbReference>
<evidence type="ECO:0000313" key="2">
    <source>
        <dbReference type="Proteomes" id="UP000664203"/>
    </source>
</evidence>
<proteinExistence type="predicted"/>
<dbReference type="OrthoDB" id="5979581at2759"/>
<accession>A0A8H3J983</accession>
<evidence type="ECO:0000313" key="1">
    <source>
        <dbReference type="EMBL" id="CAF9943210.1"/>
    </source>
</evidence>
<sequence length="117" mass="13521">MARSTFFRRSPSVLSQIWHPITARKFISAHKRSIYTATPDEGLYYMGLQGLRTYDEHDVDRDGPFHPCNVFAEPLTLYRSGGYHPVHLGDTMQEGRYVIVHKLGWGLEGTIWLARDR</sequence>
<dbReference type="EMBL" id="CAJPDR010000924">
    <property type="protein sequence ID" value="CAF9943210.1"/>
    <property type="molecule type" value="Genomic_DNA"/>
</dbReference>
<protein>
    <submittedName>
        <fullName evidence="1">Uncharacterized protein</fullName>
    </submittedName>
</protein>
<name>A0A8H3J983_9LECA</name>
<comment type="caution">
    <text evidence="1">The sequence shown here is derived from an EMBL/GenBank/DDBJ whole genome shotgun (WGS) entry which is preliminary data.</text>
</comment>
<feature type="non-terminal residue" evidence="1">
    <location>
        <position position="117"/>
    </location>
</feature>
<gene>
    <name evidence="1" type="ORF">ALECFALPRED_010842</name>
</gene>
<dbReference type="Proteomes" id="UP000664203">
    <property type="component" value="Unassembled WGS sequence"/>
</dbReference>
<organism evidence="1 2">
    <name type="scientific">Alectoria fallacina</name>
    <dbReference type="NCBI Taxonomy" id="1903189"/>
    <lineage>
        <taxon>Eukaryota</taxon>
        <taxon>Fungi</taxon>
        <taxon>Dikarya</taxon>
        <taxon>Ascomycota</taxon>
        <taxon>Pezizomycotina</taxon>
        <taxon>Lecanoromycetes</taxon>
        <taxon>OSLEUM clade</taxon>
        <taxon>Lecanoromycetidae</taxon>
        <taxon>Lecanorales</taxon>
        <taxon>Lecanorineae</taxon>
        <taxon>Parmeliaceae</taxon>
        <taxon>Alectoria</taxon>
    </lineage>
</organism>
<dbReference type="AlphaFoldDB" id="A0A8H3J983"/>
<reference evidence="1" key="1">
    <citation type="submission" date="2021-03" db="EMBL/GenBank/DDBJ databases">
        <authorList>
            <person name="Tagirdzhanova G."/>
        </authorList>
    </citation>
    <scope>NUCLEOTIDE SEQUENCE</scope>
</reference>